<dbReference type="PATRIC" id="fig|582475.4.peg.2182"/>
<evidence type="ECO:0000313" key="3">
    <source>
        <dbReference type="Proteomes" id="UP000037326"/>
    </source>
</evidence>
<feature type="transmembrane region" description="Helical" evidence="1">
    <location>
        <begin position="70"/>
        <end position="87"/>
    </location>
</feature>
<name>A0A0K9FFL4_9BACI</name>
<dbReference type="NCBIfam" id="NF011668">
    <property type="entry name" value="PRK15086.1-4"/>
    <property type="match status" value="1"/>
</dbReference>
<dbReference type="PANTHER" id="PTHR40089:SF1">
    <property type="entry name" value="ETHANOLAMINE PERMEASE EUTH-RELATED"/>
    <property type="match status" value="1"/>
</dbReference>
<feature type="transmembrane region" description="Helical" evidence="1">
    <location>
        <begin position="45"/>
        <end position="63"/>
    </location>
</feature>
<dbReference type="GeneID" id="96599093"/>
<dbReference type="GO" id="GO:0034228">
    <property type="term" value="F:ethanolamine transmembrane transporter activity"/>
    <property type="evidence" value="ECO:0007669"/>
    <property type="project" value="InterPro"/>
</dbReference>
<organism evidence="2 3">
    <name type="scientific">Lysinibacillus xylanilyticus</name>
    <dbReference type="NCBI Taxonomy" id="582475"/>
    <lineage>
        <taxon>Bacteria</taxon>
        <taxon>Bacillati</taxon>
        <taxon>Bacillota</taxon>
        <taxon>Bacilli</taxon>
        <taxon>Bacillales</taxon>
        <taxon>Bacillaceae</taxon>
        <taxon>Lysinibacillus</taxon>
    </lineage>
</organism>
<dbReference type="Proteomes" id="UP000037326">
    <property type="component" value="Unassembled WGS sequence"/>
</dbReference>
<feature type="transmembrane region" description="Helical" evidence="1">
    <location>
        <begin position="270"/>
        <end position="288"/>
    </location>
</feature>
<feature type="transmembrane region" description="Helical" evidence="1">
    <location>
        <begin position="107"/>
        <end position="131"/>
    </location>
</feature>
<comment type="caution">
    <text evidence="2">The sequence shown here is derived from an EMBL/GenBank/DDBJ whole genome shotgun (WGS) entry which is preliminary data.</text>
</comment>
<keyword evidence="1" id="KW-0812">Transmembrane</keyword>
<sequence>MAMIGTVIVYIIMTCAVLGAIGAIRDAEYGIGKEFMNGIHTVGHIFVPAAGIMAAIPYLTWFISHFISPIFELIGADPAIAATTILASDMGGYQLANALKESYEGWVMALVVGFMSGATIVFSIPMGLAMLDKRDHKYMALGIMAGVLTIPIGAFISSIMIVTFNTDVREVISTTAEPTYVFAISVLQILINLLPLFIFVVLIALGLKLIPNGMIKGFMIFGRVMDAAIKLVLVFSIVEIFTGIFTKIFGAWGFDPIMADKVDQFRALETAGYIGIMLAGAFPMVYLIRKYASKPLEALGGKLGLSSVGSAGLLATIANILAMFTLIRHMPPKDKVINIAFGVCSAFLLGDHLSFTANFQPTIILPVITGKFLAGVIAIILAYKLSVPTALRLEQEDRKAGIIKEGEYLTDKNLERGDDV</sequence>
<feature type="transmembrane region" description="Helical" evidence="1">
    <location>
        <begin position="228"/>
        <end position="250"/>
    </location>
</feature>
<dbReference type="GO" id="GO:0005886">
    <property type="term" value="C:plasma membrane"/>
    <property type="evidence" value="ECO:0007669"/>
    <property type="project" value="TreeGrafter"/>
</dbReference>
<proteinExistence type="predicted"/>
<feature type="transmembrane region" description="Helical" evidence="1">
    <location>
        <begin position="7"/>
        <end position="25"/>
    </location>
</feature>
<evidence type="ECO:0000313" key="2">
    <source>
        <dbReference type="EMBL" id="KMY32936.1"/>
    </source>
</evidence>
<dbReference type="PANTHER" id="PTHR40089">
    <property type="entry name" value="ETHANOLAMINE UTILIZATION PROTEIN EUTH"/>
    <property type="match status" value="1"/>
</dbReference>
<dbReference type="AlphaFoldDB" id="A0A0K9FFL4"/>
<dbReference type="EMBL" id="LFXJ01000005">
    <property type="protein sequence ID" value="KMY32936.1"/>
    <property type="molecule type" value="Genomic_DNA"/>
</dbReference>
<dbReference type="OrthoDB" id="9778282at2"/>
<feature type="transmembrane region" description="Helical" evidence="1">
    <location>
        <begin position="138"/>
        <end position="162"/>
    </location>
</feature>
<keyword evidence="1" id="KW-1133">Transmembrane helix</keyword>
<evidence type="ECO:0000256" key="1">
    <source>
        <dbReference type="SAM" id="Phobius"/>
    </source>
</evidence>
<dbReference type="RefSeq" id="WP_049666582.1">
    <property type="nucleotide sequence ID" value="NZ_JBNNMB010000004.1"/>
</dbReference>
<reference evidence="3" key="1">
    <citation type="submission" date="2015-07" db="EMBL/GenBank/DDBJ databases">
        <authorList>
            <consortium name="Consortium for Microbial Forensics and Genomics (microFORGE)"/>
            <person name="Knight B.M."/>
            <person name="Roberts D.P."/>
            <person name="Lin D."/>
            <person name="Hari K."/>
            <person name="Fletcher J."/>
            <person name="Melcher U."/>
            <person name="Blagden T."/>
            <person name="Winegar R.A."/>
        </authorList>
    </citation>
    <scope>NUCLEOTIDE SEQUENCE [LARGE SCALE GENOMIC DNA]</scope>
    <source>
        <strain evidence="3">DSM 23493</strain>
    </source>
</reference>
<feature type="transmembrane region" description="Helical" evidence="1">
    <location>
        <begin position="182"/>
        <end position="207"/>
    </location>
</feature>
<dbReference type="Pfam" id="PF04346">
    <property type="entry name" value="EutH"/>
    <property type="match status" value="1"/>
</dbReference>
<feature type="transmembrane region" description="Helical" evidence="1">
    <location>
        <begin position="308"/>
        <end position="327"/>
    </location>
</feature>
<dbReference type="InterPro" id="IPR007441">
    <property type="entry name" value="EutH"/>
</dbReference>
<feature type="transmembrane region" description="Helical" evidence="1">
    <location>
        <begin position="363"/>
        <end position="383"/>
    </location>
</feature>
<dbReference type="PIRSF" id="PIRSF019466">
    <property type="entry name" value="EutH"/>
    <property type="match status" value="1"/>
</dbReference>
<keyword evidence="1" id="KW-0472">Membrane</keyword>
<gene>
    <name evidence="2" type="ORF">ACZ11_12715</name>
</gene>
<protein>
    <submittedName>
        <fullName evidence="2">Ethanolamine utilization protein EutH</fullName>
    </submittedName>
</protein>
<accession>A0A0K9FFL4</accession>